<comment type="function">
    <text evidence="15">In addition to polymerase activity, this DNA polymerase exhibits 3'-5' and 5'-3' exonuclease activity.</text>
</comment>
<dbReference type="Gene3D" id="1.10.150.20">
    <property type="entry name" value="5' to 3' exonuclease, C-terminal subdomain"/>
    <property type="match status" value="2"/>
</dbReference>
<evidence type="ECO:0000256" key="12">
    <source>
        <dbReference type="ARBA" id="ARBA00023125"/>
    </source>
</evidence>
<dbReference type="InterPro" id="IPR018320">
    <property type="entry name" value="DNA_polymerase_1"/>
</dbReference>
<dbReference type="SUPFAM" id="SSF53098">
    <property type="entry name" value="Ribonuclease H-like"/>
    <property type="match status" value="1"/>
</dbReference>
<evidence type="ECO:0000256" key="14">
    <source>
        <dbReference type="ARBA" id="ARBA00049244"/>
    </source>
</evidence>
<evidence type="ECO:0000259" key="21">
    <source>
        <dbReference type="SMART" id="SM00482"/>
    </source>
</evidence>
<dbReference type="EC" id="2.7.7.7" evidence="2 16"/>
<dbReference type="InterPro" id="IPR002562">
    <property type="entry name" value="3'-5'_exonuclease_dom"/>
</dbReference>
<dbReference type="NCBIfam" id="TIGR00593">
    <property type="entry name" value="pola"/>
    <property type="match status" value="1"/>
</dbReference>
<evidence type="ECO:0000256" key="8">
    <source>
        <dbReference type="ARBA" id="ARBA00022763"/>
    </source>
</evidence>
<dbReference type="SMART" id="SM00475">
    <property type="entry name" value="53EXOc"/>
    <property type="match status" value="1"/>
</dbReference>
<feature type="compositionally biased region" description="Low complexity" evidence="18">
    <location>
        <begin position="12"/>
        <end position="24"/>
    </location>
</feature>
<dbReference type="SMART" id="SM00482">
    <property type="entry name" value="POLAc"/>
    <property type="match status" value="1"/>
</dbReference>
<dbReference type="Gene3D" id="3.30.70.370">
    <property type="match status" value="1"/>
</dbReference>
<keyword evidence="9" id="KW-0378">Hydrolase</keyword>
<dbReference type="Gene3D" id="3.30.420.10">
    <property type="entry name" value="Ribonuclease H-like superfamily/Ribonuclease H"/>
    <property type="match status" value="1"/>
</dbReference>
<evidence type="ECO:0000256" key="11">
    <source>
        <dbReference type="ARBA" id="ARBA00022932"/>
    </source>
</evidence>
<evidence type="ECO:0000256" key="18">
    <source>
        <dbReference type="SAM" id="MobiDB-lite"/>
    </source>
</evidence>
<feature type="domain" description="5'-3' exonuclease" evidence="20">
    <location>
        <begin position="29"/>
        <end position="288"/>
    </location>
</feature>
<dbReference type="GO" id="GO:0006302">
    <property type="term" value="P:double-strand break repair"/>
    <property type="evidence" value="ECO:0007669"/>
    <property type="project" value="TreeGrafter"/>
</dbReference>
<evidence type="ECO:0000256" key="1">
    <source>
        <dbReference type="ARBA" id="ARBA00007705"/>
    </source>
</evidence>
<dbReference type="InterPro" id="IPR036279">
    <property type="entry name" value="5-3_exonuclease_C_sf"/>
</dbReference>
<sequence>MSTTSQTAEANTAPGSGATSGATAGEGPTRLLLLDGHSLAFRAFYALPAENFSTASGQHTNAVYGFLSMVANLVTEEEPTHLAVAFDVSRATLHRTAEYPEYKSTRSAAPEEFKGQVELIQEALVALGVRTLSLEGHEADDIIATLATHSGGAETLICTGDRDALQLVSDEVTVLYPVKGVSELARFTPSAVEAKYGVTPAQYPDVAALRGDTSDNLPGVPKVGDKTAAKWITQYGTLSELIAHADEVKGKVGESFREHLPQVQLNRRITELTRDLDLGVEIRDLVRATPERADVNALFDRLEFGPQARDRFLSAFLPEGAPQPAAEVELEQAAVLHAGEVSDWLAAHAPAGQRHGLVVVGPSRPGAGDAQTITIAAAGGASGHLDLAAIGPDDEQALRAWLADDAVSKAVHDAKAATHALTGRGLRLGGVTMDVALAAYLVRPGQRSYGLAELFQRHLQRELPEAEAGDKQLSLLDDVDDAETEQKNADAAATRARAVVDLAERLDVELEQVHGARLMAEMELPLVPVLARMESIGIAVDGGALDGLRDDFADRGRQAADAAYAAIGGEQINLGSPKQLQVVLFETLGMPKTKKTKTGYTTDAKALEELLTKETGDTPGRAFLEALLLHRETTKMRTTVEGLIKTIGDDGRIHTTFNQTVAATGRLSSTDPNLQNIPVRTEDGRRIRESFVVGEGYDCLLTADYSQIEMRVMAHLSGDAGLIEAFRTGEDLHSFVGSRAFGVPIDEVTPELRRRVKAMSYGLAYGLSAFGLAAQLGISQGEAKDQMEAYFSRFGGVRDYLRAVVEQARRDGYTETLFGRRRYLPELNSDNRLKRENAERAALNAPIQGTAADIIKAAMLKVDADLTERRLKSRLLLQVHDELVLEVAEGELDEVRDLVVDRMYSAIELDVPLDVSTGTGPDWDSAAH</sequence>
<dbReference type="InterPro" id="IPR020045">
    <property type="entry name" value="DNA_polI_H3TH"/>
</dbReference>
<dbReference type="CDD" id="cd08637">
    <property type="entry name" value="DNA_pol_A_pol_I_C"/>
    <property type="match status" value="1"/>
</dbReference>
<dbReference type="Proteomes" id="UP001185873">
    <property type="component" value="Unassembled WGS sequence"/>
</dbReference>
<dbReference type="SMART" id="SM00279">
    <property type="entry name" value="HhH2"/>
    <property type="match status" value="1"/>
</dbReference>
<dbReference type="PANTHER" id="PTHR10133">
    <property type="entry name" value="DNA POLYMERASE I"/>
    <property type="match status" value="1"/>
</dbReference>
<name>A0AAE4QY05_9ACTN</name>
<feature type="region of interest" description="Disordered" evidence="18">
    <location>
        <begin position="1"/>
        <end position="24"/>
    </location>
</feature>
<evidence type="ECO:0000256" key="9">
    <source>
        <dbReference type="ARBA" id="ARBA00022801"/>
    </source>
</evidence>
<dbReference type="Pfam" id="PF02739">
    <property type="entry name" value="5_3_exonuc_N"/>
    <property type="match status" value="1"/>
</dbReference>
<dbReference type="NCBIfam" id="NF004397">
    <property type="entry name" value="PRK05755.1"/>
    <property type="match status" value="1"/>
</dbReference>
<dbReference type="InterPro" id="IPR002298">
    <property type="entry name" value="DNA_polymerase_A"/>
</dbReference>
<dbReference type="Pfam" id="PF00476">
    <property type="entry name" value="DNA_pol_A"/>
    <property type="match status" value="1"/>
</dbReference>
<dbReference type="PRINTS" id="PR00868">
    <property type="entry name" value="DNAPOLI"/>
</dbReference>
<dbReference type="SMART" id="SM00474">
    <property type="entry name" value="35EXOc"/>
    <property type="match status" value="1"/>
</dbReference>
<evidence type="ECO:0000256" key="6">
    <source>
        <dbReference type="ARBA" id="ARBA00022705"/>
    </source>
</evidence>
<dbReference type="FunFam" id="1.10.150.20:FF:000003">
    <property type="entry name" value="DNA polymerase I"/>
    <property type="match status" value="1"/>
</dbReference>
<dbReference type="InterPro" id="IPR001098">
    <property type="entry name" value="DNA-dir_DNA_pol_A_palm_dom"/>
</dbReference>
<dbReference type="InterPro" id="IPR019760">
    <property type="entry name" value="DNA-dir_DNA_pol_A_CS"/>
</dbReference>
<feature type="domain" description="DNA-directed DNA polymerase family A palm" evidence="21">
    <location>
        <begin position="684"/>
        <end position="891"/>
    </location>
</feature>
<gene>
    <name evidence="17 22" type="primary">polA</name>
    <name evidence="22" type="ORF">R3P82_14975</name>
</gene>
<dbReference type="InterPro" id="IPR036397">
    <property type="entry name" value="RNaseH_sf"/>
</dbReference>
<dbReference type="RefSeq" id="WP_317470871.1">
    <property type="nucleotide sequence ID" value="NZ_JAWLKJ010000003.1"/>
</dbReference>
<evidence type="ECO:0000313" key="22">
    <source>
        <dbReference type="EMBL" id="MDV6300409.1"/>
    </source>
</evidence>
<keyword evidence="4 17" id="KW-0808">Transferase</keyword>
<organism evidence="22 23">
    <name type="scientific">Dietzia maris</name>
    <dbReference type="NCBI Taxonomy" id="37915"/>
    <lineage>
        <taxon>Bacteria</taxon>
        <taxon>Bacillati</taxon>
        <taxon>Actinomycetota</taxon>
        <taxon>Actinomycetes</taxon>
        <taxon>Mycobacteriales</taxon>
        <taxon>Dietziaceae</taxon>
        <taxon>Dietzia</taxon>
    </lineage>
</organism>
<dbReference type="InterPro" id="IPR008918">
    <property type="entry name" value="HhH2"/>
</dbReference>
<protein>
    <recommendedName>
        <fullName evidence="3 16">DNA polymerase I</fullName>
        <ecNumber evidence="2 16">2.7.7.7</ecNumber>
    </recommendedName>
</protein>
<evidence type="ECO:0000256" key="4">
    <source>
        <dbReference type="ARBA" id="ARBA00022679"/>
    </source>
</evidence>
<dbReference type="CDD" id="cd09898">
    <property type="entry name" value="H3TH_53EXO"/>
    <property type="match status" value="1"/>
</dbReference>
<keyword evidence="12 17" id="KW-0238">DNA-binding</keyword>
<comment type="catalytic activity">
    <reaction evidence="14 17">
        <text>DNA(n) + a 2'-deoxyribonucleoside 5'-triphosphate = DNA(n+1) + diphosphate</text>
        <dbReference type="Rhea" id="RHEA:22508"/>
        <dbReference type="Rhea" id="RHEA-COMP:17339"/>
        <dbReference type="Rhea" id="RHEA-COMP:17340"/>
        <dbReference type="ChEBI" id="CHEBI:33019"/>
        <dbReference type="ChEBI" id="CHEBI:61560"/>
        <dbReference type="ChEBI" id="CHEBI:173112"/>
        <dbReference type="EC" id="2.7.7.7"/>
    </reaction>
</comment>
<evidence type="ECO:0000256" key="10">
    <source>
        <dbReference type="ARBA" id="ARBA00022839"/>
    </source>
</evidence>
<dbReference type="PROSITE" id="PS00447">
    <property type="entry name" value="DNA_POLYMERASE_A"/>
    <property type="match status" value="1"/>
</dbReference>
<dbReference type="EMBL" id="JAWLKJ010000003">
    <property type="protein sequence ID" value="MDV6300409.1"/>
    <property type="molecule type" value="Genomic_DNA"/>
</dbReference>
<dbReference type="InterPro" id="IPR054690">
    <property type="entry name" value="DNA_polI_exonuclease"/>
</dbReference>
<dbReference type="FunFam" id="3.40.50.1010:FF:000001">
    <property type="entry name" value="DNA polymerase I"/>
    <property type="match status" value="1"/>
</dbReference>
<dbReference type="GO" id="GO:0008408">
    <property type="term" value="F:3'-5' exonuclease activity"/>
    <property type="evidence" value="ECO:0007669"/>
    <property type="project" value="InterPro"/>
</dbReference>
<evidence type="ECO:0000256" key="5">
    <source>
        <dbReference type="ARBA" id="ARBA00022695"/>
    </source>
</evidence>
<evidence type="ECO:0000256" key="16">
    <source>
        <dbReference type="NCBIfam" id="TIGR00593"/>
    </source>
</evidence>
<dbReference type="Pfam" id="PF01367">
    <property type="entry name" value="5_3_exonuc"/>
    <property type="match status" value="1"/>
</dbReference>
<dbReference type="AlphaFoldDB" id="A0AAE4QY05"/>
<evidence type="ECO:0000256" key="2">
    <source>
        <dbReference type="ARBA" id="ARBA00012417"/>
    </source>
</evidence>
<reference evidence="22" key="1">
    <citation type="submission" date="2023-10" db="EMBL/GenBank/DDBJ databases">
        <title>Development of a sustainable strategy for remediation of hydrocarbon-contaminated territories based on the waste exchange concept.</title>
        <authorList>
            <person name="Krivoruchko A."/>
        </authorList>
    </citation>
    <scope>NUCLEOTIDE SEQUENCE</scope>
    <source>
        <strain evidence="22">IEGM 1175</strain>
    </source>
</reference>
<dbReference type="Pfam" id="PF22619">
    <property type="entry name" value="DNA_polI_exo1"/>
    <property type="match status" value="1"/>
</dbReference>
<keyword evidence="13 17" id="KW-0234">DNA repair</keyword>
<dbReference type="Gene3D" id="3.40.50.1010">
    <property type="entry name" value="5'-nuclease"/>
    <property type="match status" value="1"/>
</dbReference>
<feature type="compositionally biased region" description="Polar residues" evidence="18">
    <location>
        <begin position="1"/>
        <end position="10"/>
    </location>
</feature>
<dbReference type="InterPro" id="IPR002421">
    <property type="entry name" value="5-3_exonuclease"/>
</dbReference>
<proteinExistence type="inferred from homology"/>
<evidence type="ECO:0000256" key="13">
    <source>
        <dbReference type="ARBA" id="ARBA00023204"/>
    </source>
</evidence>
<dbReference type="SUPFAM" id="SSF47807">
    <property type="entry name" value="5' to 3' exonuclease, C-terminal subdomain"/>
    <property type="match status" value="1"/>
</dbReference>
<dbReference type="InterPro" id="IPR020046">
    <property type="entry name" value="5-3_exonucl_a-hlix_arch_N"/>
</dbReference>
<dbReference type="InterPro" id="IPR029060">
    <property type="entry name" value="PIN-like_dom_sf"/>
</dbReference>
<evidence type="ECO:0000256" key="17">
    <source>
        <dbReference type="RuleBase" id="RU004460"/>
    </source>
</evidence>
<dbReference type="GO" id="GO:0008409">
    <property type="term" value="F:5'-3' exonuclease activity"/>
    <property type="evidence" value="ECO:0007669"/>
    <property type="project" value="InterPro"/>
</dbReference>
<evidence type="ECO:0000259" key="20">
    <source>
        <dbReference type="SMART" id="SM00475"/>
    </source>
</evidence>
<keyword evidence="7" id="KW-0540">Nuclease</keyword>
<dbReference type="FunFam" id="1.10.150.20:FF:000002">
    <property type="entry name" value="DNA polymerase I"/>
    <property type="match status" value="1"/>
</dbReference>
<keyword evidence="11 17" id="KW-0239">DNA-directed DNA polymerase</keyword>
<keyword evidence="5 17" id="KW-0548">Nucleotidyltransferase</keyword>
<evidence type="ECO:0000256" key="3">
    <source>
        <dbReference type="ARBA" id="ARBA00020311"/>
    </source>
</evidence>
<dbReference type="SUPFAM" id="SSF88723">
    <property type="entry name" value="PIN domain-like"/>
    <property type="match status" value="1"/>
</dbReference>
<keyword evidence="6 17" id="KW-0235">DNA replication</keyword>
<dbReference type="InterPro" id="IPR012337">
    <property type="entry name" value="RNaseH-like_sf"/>
</dbReference>
<feature type="domain" description="3'-5' exonuclease" evidence="19">
    <location>
        <begin position="332"/>
        <end position="511"/>
    </location>
</feature>
<dbReference type="SUPFAM" id="SSF56672">
    <property type="entry name" value="DNA/RNA polymerases"/>
    <property type="match status" value="1"/>
</dbReference>
<comment type="similarity">
    <text evidence="1 17">Belongs to the DNA polymerase type-A family.</text>
</comment>
<accession>A0AAE4QY05</accession>
<evidence type="ECO:0000259" key="19">
    <source>
        <dbReference type="SMART" id="SM00474"/>
    </source>
</evidence>
<evidence type="ECO:0000256" key="15">
    <source>
        <dbReference type="ARBA" id="ARBA00053603"/>
    </source>
</evidence>
<dbReference type="CDD" id="cd09859">
    <property type="entry name" value="PIN_53EXO"/>
    <property type="match status" value="1"/>
</dbReference>
<dbReference type="Gene3D" id="1.20.1060.10">
    <property type="entry name" value="Taq DNA Polymerase, Chain T, domain 4"/>
    <property type="match status" value="1"/>
</dbReference>
<dbReference type="InterPro" id="IPR043502">
    <property type="entry name" value="DNA/RNA_pol_sf"/>
</dbReference>
<comment type="caution">
    <text evidence="22">The sequence shown here is derived from an EMBL/GenBank/DDBJ whole genome shotgun (WGS) entry which is preliminary data.</text>
</comment>
<keyword evidence="10" id="KW-0269">Exonuclease</keyword>
<keyword evidence="8 17" id="KW-0227">DNA damage</keyword>
<dbReference type="GO" id="GO:0003677">
    <property type="term" value="F:DNA binding"/>
    <property type="evidence" value="ECO:0007669"/>
    <property type="project" value="UniProtKB-UniRule"/>
</dbReference>
<evidence type="ECO:0000313" key="23">
    <source>
        <dbReference type="Proteomes" id="UP001185873"/>
    </source>
</evidence>
<dbReference type="GO" id="GO:0006261">
    <property type="term" value="P:DNA-templated DNA replication"/>
    <property type="evidence" value="ECO:0007669"/>
    <property type="project" value="UniProtKB-UniRule"/>
</dbReference>
<dbReference type="GO" id="GO:0003887">
    <property type="term" value="F:DNA-directed DNA polymerase activity"/>
    <property type="evidence" value="ECO:0007669"/>
    <property type="project" value="UniProtKB-UniRule"/>
</dbReference>
<dbReference type="CDD" id="cd06140">
    <property type="entry name" value="DNA_polA_I_Bacillus_like_exo"/>
    <property type="match status" value="1"/>
</dbReference>
<evidence type="ECO:0000256" key="7">
    <source>
        <dbReference type="ARBA" id="ARBA00022722"/>
    </source>
</evidence>
<dbReference type="PANTHER" id="PTHR10133:SF27">
    <property type="entry name" value="DNA POLYMERASE NU"/>
    <property type="match status" value="1"/>
</dbReference>